<protein>
    <submittedName>
        <fullName evidence="1">Uncharacterized protein</fullName>
    </submittedName>
</protein>
<comment type="caution">
    <text evidence="1">The sequence shown here is derived from an EMBL/GenBank/DDBJ whole genome shotgun (WGS) entry which is preliminary data.</text>
</comment>
<sequence>MYLHPQLRLVSASSILHLPLIRLKIESLHQGSTLIDVAAVCCHCW</sequence>
<organism evidence="1 2">
    <name type="scientific">Helianthus annuus</name>
    <name type="common">Common sunflower</name>
    <dbReference type="NCBI Taxonomy" id="4232"/>
    <lineage>
        <taxon>Eukaryota</taxon>
        <taxon>Viridiplantae</taxon>
        <taxon>Streptophyta</taxon>
        <taxon>Embryophyta</taxon>
        <taxon>Tracheophyta</taxon>
        <taxon>Spermatophyta</taxon>
        <taxon>Magnoliopsida</taxon>
        <taxon>eudicotyledons</taxon>
        <taxon>Gunneridae</taxon>
        <taxon>Pentapetalae</taxon>
        <taxon>asterids</taxon>
        <taxon>campanulids</taxon>
        <taxon>Asterales</taxon>
        <taxon>Asteraceae</taxon>
        <taxon>Asteroideae</taxon>
        <taxon>Heliantheae alliance</taxon>
        <taxon>Heliantheae</taxon>
        <taxon>Helianthus</taxon>
    </lineage>
</organism>
<dbReference type="AlphaFoldDB" id="A0A9K3DMT5"/>
<proteinExistence type="predicted"/>
<dbReference type="EMBL" id="MNCJ02000331">
    <property type="protein sequence ID" value="KAF5758205.1"/>
    <property type="molecule type" value="Genomic_DNA"/>
</dbReference>
<dbReference type="Gramene" id="mRNA:HanXRQr2_Chr16g0726621">
    <property type="protein sequence ID" value="mRNA:HanXRQr2_Chr16g0726621"/>
    <property type="gene ID" value="HanXRQr2_Chr16g0726621"/>
</dbReference>
<keyword evidence="2" id="KW-1185">Reference proteome</keyword>
<dbReference type="Proteomes" id="UP000215914">
    <property type="component" value="Unassembled WGS sequence"/>
</dbReference>
<reference evidence="1" key="2">
    <citation type="submission" date="2020-06" db="EMBL/GenBank/DDBJ databases">
        <title>Helianthus annuus Genome sequencing and assembly Release 2.</title>
        <authorList>
            <person name="Gouzy J."/>
            <person name="Langlade N."/>
            <person name="Munos S."/>
        </authorList>
    </citation>
    <scope>NUCLEOTIDE SEQUENCE</scope>
    <source>
        <tissue evidence="1">Leaves</tissue>
    </source>
</reference>
<name>A0A9K3DMT5_HELAN</name>
<evidence type="ECO:0000313" key="1">
    <source>
        <dbReference type="EMBL" id="KAF5758205.1"/>
    </source>
</evidence>
<evidence type="ECO:0000313" key="2">
    <source>
        <dbReference type="Proteomes" id="UP000215914"/>
    </source>
</evidence>
<reference evidence="1" key="1">
    <citation type="journal article" date="2017" name="Nature">
        <title>The sunflower genome provides insights into oil metabolism, flowering and Asterid evolution.</title>
        <authorList>
            <person name="Badouin H."/>
            <person name="Gouzy J."/>
            <person name="Grassa C.J."/>
            <person name="Murat F."/>
            <person name="Staton S.E."/>
            <person name="Cottret L."/>
            <person name="Lelandais-Briere C."/>
            <person name="Owens G.L."/>
            <person name="Carrere S."/>
            <person name="Mayjonade B."/>
            <person name="Legrand L."/>
            <person name="Gill N."/>
            <person name="Kane N.C."/>
            <person name="Bowers J.E."/>
            <person name="Hubner S."/>
            <person name="Bellec A."/>
            <person name="Berard A."/>
            <person name="Berges H."/>
            <person name="Blanchet N."/>
            <person name="Boniface M.C."/>
            <person name="Brunel D."/>
            <person name="Catrice O."/>
            <person name="Chaidir N."/>
            <person name="Claudel C."/>
            <person name="Donnadieu C."/>
            <person name="Faraut T."/>
            <person name="Fievet G."/>
            <person name="Helmstetter N."/>
            <person name="King M."/>
            <person name="Knapp S.J."/>
            <person name="Lai Z."/>
            <person name="Le Paslier M.C."/>
            <person name="Lippi Y."/>
            <person name="Lorenzon L."/>
            <person name="Mandel J.R."/>
            <person name="Marage G."/>
            <person name="Marchand G."/>
            <person name="Marquand E."/>
            <person name="Bret-Mestries E."/>
            <person name="Morien E."/>
            <person name="Nambeesan S."/>
            <person name="Nguyen T."/>
            <person name="Pegot-Espagnet P."/>
            <person name="Pouilly N."/>
            <person name="Raftis F."/>
            <person name="Sallet E."/>
            <person name="Schiex T."/>
            <person name="Thomas J."/>
            <person name="Vandecasteele C."/>
            <person name="Vares D."/>
            <person name="Vear F."/>
            <person name="Vautrin S."/>
            <person name="Crespi M."/>
            <person name="Mangin B."/>
            <person name="Burke J.M."/>
            <person name="Salse J."/>
            <person name="Munos S."/>
            <person name="Vincourt P."/>
            <person name="Rieseberg L.H."/>
            <person name="Langlade N.B."/>
        </authorList>
    </citation>
    <scope>NUCLEOTIDE SEQUENCE</scope>
    <source>
        <tissue evidence="1">Leaves</tissue>
    </source>
</reference>
<gene>
    <name evidence="1" type="ORF">HanXRQr2_Chr16g0726621</name>
</gene>
<accession>A0A9K3DMT5</accession>